<dbReference type="InterPro" id="IPR007351">
    <property type="entry name" value="YjbR"/>
</dbReference>
<dbReference type="InterPro" id="IPR058532">
    <property type="entry name" value="YjbR/MT2646/Rv2570-like"/>
</dbReference>
<evidence type="ECO:0008006" key="3">
    <source>
        <dbReference type="Google" id="ProtNLM"/>
    </source>
</evidence>
<dbReference type="PANTHER" id="PTHR35145">
    <property type="entry name" value="CYTOPLASMIC PROTEIN-RELATED"/>
    <property type="match status" value="1"/>
</dbReference>
<sequence length="128" mass="14349">MSLHLIAAKAALALPEVTCSQPFGEGCDVYKVMDKMFLLNSSLSGAALSNLKVTPDHGAMLRDIYPYIHAGWHMNKKHWISIYEDEDLDPDLVIDLVHSSYELVVSKLNKLQRQRIAALKAITSIRIE</sequence>
<accession>A0A1R7QH73</accession>
<organism evidence="1 2">
    <name type="scientific">Acinetobacter johnsonii</name>
    <dbReference type="NCBI Taxonomy" id="40214"/>
    <lineage>
        <taxon>Bacteria</taxon>
        <taxon>Pseudomonadati</taxon>
        <taxon>Pseudomonadota</taxon>
        <taxon>Gammaproteobacteria</taxon>
        <taxon>Moraxellales</taxon>
        <taxon>Moraxellaceae</taxon>
        <taxon>Acinetobacter</taxon>
    </lineage>
</organism>
<gene>
    <name evidence="1" type="ORF">ACNJC6_03302</name>
</gene>
<dbReference type="RefSeq" id="WP_087014763.1">
    <property type="nucleotide sequence ID" value="NZ_FUUY01000016.1"/>
</dbReference>
<dbReference type="Gene3D" id="3.90.1150.30">
    <property type="match status" value="1"/>
</dbReference>
<dbReference type="SUPFAM" id="SSF142906">
    <property type="entry name" value="YjbR-like"/>
    <property type="match status" value="1"/>
</dbReference>
<dbReference type="Pfam" id="PF04237">
    <property type="entry name" value="YjbR"/>
    <property type="match status" value="1"/>
</dbReference>
<dbReference type="AlphaFoldDB" id="A0A1R7QH73"/>
<name>A0A1R7QH73_ACIJO</name>
<evidence type="ECO:0000313" key="1">
    <source>
        <dbReference type="EMBL" id="SJX23625.1"/>
    </source>
</evidence>
<dbReference type="PANTHER" id="PTHR35145:SF1">
    <property type="entry name" value="CYTOPLASMIC PROTEIN"/>
    <property type="match status" value="1"/>
</dbReference>
<protein>
    <recommendedName>
        <fullName evidence="3">MmcQ/YjbR family DNA-binding protein</fullName>
    </recommendedName>
</protein>
<proteinExistence type="predicted"/>
<reference evidence="1 2" key="1">
    <citation type="submission" date="2017-02" db="EMBL/GenBank/DDBJ databases">
        <authorList>
            <person name="Peterson S.W."/>
        </authorList>
    </citation>
    <scope>NUCLEOTIDE SEQUENCE [LARGE SCALE GENOMIC DNA]</scope>
    <source>
        <strain evidence="1">C6</strain>
    </source>
</reference>
<evidence type="ECO:0000313" key="2">
    <source>
        <dbReference type="Proteomes" id="UP000196240"/>
    </source>
</evidence>
<dbReference type="EMBL" id="FUUY01000016">
    <property type="protein sequence ID" value="SJX23625.1"/>
    <property type="molecule type" value="Genomic_DNA"/>
</dbReference>
<dbReference type="InterPro" id="IPR038056">
    <property type="entry name" value="YjbR-like_sf"/>
</dbReference>
<dbReference type="Proteomes" id="UP000196240">
    <property type="component" value="Unassembled WGS sequence"/>
</dbReference>